<evidence type="ECO:0000256" key="2">
    <source>
        <dbReference type="ARBA" id="ARBA00018842"/>
    </source>
</evidence>
<evidence type="ECO:0000313" key="7">
    <source>
        <dbReference type="Proteomes" id="UP000050795"/>
    </source>
</evidence>
<name>A0AA85J3N5_TRIRE</name>
<dbReference type="InterPro" id="IPR011032">
    <property type="entry name" value="GroES-like_sf"/>
</dbReference>
<dbReference type="GO" id="GO:0051087">
    <property type="term" value="F:protein-folding chaperone binding"/>
    <property type="evidence" value="ECO:0007669"/>
    <property type="project" value="TreeGrafter"/>
</dbReference>
<dbReference type="Pfam" id="PF00166">
    <property type="entry name" value="Cpn10"/>
    <property type="match status" value="1"/>
</dbReference>
<dbReference type="PROSITE" id="PS00681">
    <property type="entry name" value="CHAPERONINS_CPN10"/>
    <property type="match status" value="1"/>
</dbReference>
<dbReference type="InterPro" id="IPR018369">
    <property type="entry name" value="Chaprnonin_Cpn10_CS"/>
</dbReference>
<evidence type="ECO:0000256" key="1">
    <source>
        <dbReference type="ARBA" id="ARBA00006975"/>
    </source>
</evidence>
<dbReference type="PANTHER" id="PTHR10772:SF0">
    <property type="entry name" value="10 KDA HEAT SHOCK PROTEIN, MITOCHONDRIAL"/>
    <property type="match status" value="1"/>
</dbReference>
<reference evidence="8" key="2">
    <citation type="submission" date="2023-11" db="UniProtKB">
        <authorList>
            <consortium name="WormBaseParasite"/>
        </authorList>
    </citation>
    <scope>IDENTIFICATION</scope>
</reference>
<dbReference type="FunFam" id="2.30.33.40:FF:000002">
    <property type="entry name" value="10 kDa chaperonin, mitochondrial"/>
    <property type="match status" value="1"/>
</dbReference>
<keyword evidence="7" id="KW-1185">Reference proteome</keyword>
<dbReference type="GO" id="GO:0046872">
    <property type="term" value="F:metal ion binding"/>
    <property type="evidence" value="ECO:0007669"/>
    <property type="project" value="TreeGrafter"/>
</dbReference>
<evidence type="ECO:0000256" key="6">
    <source>
        <dbReference type="RuleBase" id="RU003479"/>
    </source>
</evidence>
<dbReference type="InterPro" id="IPR020818">
    <property type="entry name" value="Chaperonin_GroES"/>
</dbReference>
<organism evidence="7 8">
    <name type="scientific">Trichobilharzia regenti</name>
    <name type="common">Nasal bird schistosome</name>
    <dbReference type="NCBI Taxonomy" id="157069"/>
    <lineage>
        <taxon>Eukaryota</taxon>
        <taxon>Metazoa</taxon>
        <taxon>Spiralia</taxon>
        <taxon>Lophotrochozoa</taxon>
        <taxon>Platyhelminthes</taxon>
        <taxon>Trematoda</taxon>
        <taxon>Digenea</taxon>
        <taxon>Strigeidida</taxon>
        <taxon>Schistosomatoidea</taxon>
        <taxon>Schistosomatidae</taxon>
        <taxon>Trichobilharzia</taxon>
    </lineage>
</organism>
<dbReference type="WBParaSite" id="TREG1_130730.1">
    <property type="protein sequence ID" value="TREG1_130730.1"/>
    <property type="gene ID" value="TREG1_130730"/>
</dbReference>
<dbReference type="GO" id="GO:0051082">
    <property type="term" value="F:unfolded protein binding"/>
    <property type="evidence" value="ECO:0007669"/>
    <property type="project" value="TreeGrafter"/>
</dbReference>
<reference evidence="7" key="1">
    <citation type="submission" date="2022-06" db="EMBL/GenBank/DDBJ databases">
        <authorList>
            <person name="Berger JAMES D."/>
            <person name="Berger JAMES D."/>
        </authorList>
    </citation>
    <scope>NUCLEOTIDE SEQUENCE [LARGE SCALE GENOMIC DNA]</scope>
</reference>
<dbReference type="Gene3D" id="2.30.33.40">
    <property type="entry name" value="GroES chaperonin"/>
    <property type="match status" value="1"/>
</dbReference>
<accession>A0AA85J3N5</accession>
<evidence type="ECO:0000256" key="3">
    <source>
        <dbReference type="ARBA" id="ARBA00023186"/>
    </source>
</evidence>
<dbReference type="PRINTS" id="PR00297">
    <property type="entry name" value="CHAPERONIN10"/>
</dbReference>
<dbReference type="AlphaFoldDB" id="A0AA85J3N5"/>
<dbReference type="GO" id="GO:0005524">
    <property type="term" value="F:ATP binding"/>
    <property type="evidence" value="ECO:0007669"/>
    <property type="project" value="InterPro"/>
</dbReference>
<dbReference type="SMART" id="SM00883">
    <property type="entry name" value="Cpn10"/>
    <property type="match status" value="1"/>
</dbReference>
<evidence type="ECO:0000256" key="5">
    <source>
        <dbReference type="ARBA" id="ARBA00031971"/>
    </source>
</evidence>
<evidence type="ECO:0000313" key="8">
    <source>
        <dbReference type="WBParaSite" id="TREG1_130730.1"/>
    </source>
</evidence>
<comment type="similarity">
    <text evidence="1 6">Belongs to the GroES chaperonin family.</text>
</comment>
<proteinExistence type="inferred from homology"/>
<dbReference type="GO" id="GO:0044183">
    <property type="term" value="F:protein folding chaperone"/>
    <property type="evidence" value="ECO:0007669"/>
    <property type="project" value="InterPro"/>
</dbReference>
<protein>
    <recommendedName>
        <fullName evidence="2">10 kDa heat shock protein, mitochondrial</fullName>
    </recommendedName>
    <alternativeName>
        <fullName evidence="4">10 kDa chaperonin</fullName>
    </alternativeName>
    <alternativeName>
        <fullName evidence="5">Chaperonin 10</fullName>
    </alternativeName>
</protein>
<dbReference type="InterPro" id="IPR037124">
    <property type="entry name" value="Chaperonin_GroES_sf"/>
</dbReference>
<evidence type="ECO:0000256" key="4">
    <source>
        <dbReference type="ARBA" id="ARBA00029976"/>
    </source>
</evidence>
<dbReference type="GO" id="GO:0005759">
    <property type="term" value="C:mitochondrial matrix"/>
    <property type="evidence" value="ECO:0007669"/>
    <property type="project" value="TreeGrafter"/>
</dbReference>
<dbReference type="PANTHER" id="PTHR10772">
    <property type="entry name" value="10 KDA HEAT SHOCK PROTEIN"/>
    <property type="match status" value="1"/>
</dbReference>
<dbReference type="Proteomes" id="UP000050795">
    <property type="component" value="Unassembled WGS sequence"/>
</dbReference>
<dbReference type="SUPFAM" id="SSF50129">
    <property type="entry name" value="GroES-like"/>
    <property type="match status" value="1"/>
</dbReference>
<dbReference type="CDD" id="cd00320">
    <property type="entry name" value="cpn10"/>
    <property type="match status" value="1"/>
</dbReference>
<keyword evidence="3 6" id="KW-0143">Chaperone</keyword>
<sequence>MAARAFRKFAPLFDRVLVQRFEAETKSKGGIMLPEKSKGKVLEGTVVAHGPGVKNEKGEIIPMCVTVGDKVFLPEYGGTKVVLEDNFKVTMKSTNKYGHQFKVHGLDYLFLGKRQISVRNKPT</sequence>